<keyword evidence="7" id="KW-1185">Reference proteome</keyword>
<dbReference type="GO" id="GO:0005615">
    <property type="term" value="C:extracellular space"/>
    <property type="evidence" value="ECO:0007669"/>
    <property type="project" value="TreeGrafter"/>
</dbReference>
<gene>
    <name evidence="6" type="ORF">MGAL_10B077977</name>
</gene>
<keyword evidence="5" id="KW-0732">Signal</keyword>
<evidence type="ECO:0000256" key="5">
    <source>
        <dbReference type="SAM" id="SignalP"/>
    </source>
</evidence>
<feature type="binding site" evidence="3">
    <location>
        <position position="25"/>
    </location>
    <ligand>
        <name>Zn(2+)</name>
        <dbReference type="ChEBI" id="CHEBI:29105"/>
        <note>ligand shared with metalloproteinase partner</note>
    </ligand>
</feature>
<name>A0A8B6F6R5_MYTGA</name>
<comment type="subcellular location">
    <subcellularLocation>
        <location evidence="1">Secreted</location>
    </subcellularLocation>
</comment>
<dbReference type="AlphaFoldDB" id="A0A8B6F6R5"/>
<dbReference type="SUPFAM" id="SSF50242">
    <property type="entry name" value="TIMP-like"/>
    <property type="match status" value="1"/>
</dbReference>
<keyword evidence="3" id="KW-0479">Metal-binding</keyword>
<evidence type="ECO:0000256" key="4">
    <source>
        <dbReference type="PIRSR" id="PIRSR601820-3"/>
    </source>
</evidence>
<comment type="caution">
    <text evidence="6">The sequence shown here is derived from an EMBL/GenBank/DDBJ whole genome shotgun (WGS) entry which is preliminary data.</text>
</comment>
<dbReference type="OrthoDB" id="6145217at2759"/>
<reference evidence="6" key="1">
    <citation type="submission" date="2018-11" db="EMBL/GenBank/DDBJ databases">
        <authorList>
            <person name="Alioto T."/>
            <person name="Alioto T."/>
        </authorList>
    </citation>
    <scope>NUCLEOTIDE SEQUENCE</scope>
</reference>
<dbReference type="GO" id="GO:0008191">
    <property type="term" value="F:metalloendopeptidase inhibitor activity"/>
    <property type="evidence" value="ECO:0007669"/>
    <property type="project" value="InterPro"/>
</dbReference>
<sequence length="165" mass="18246">MSKMSLKILLPIIVLVFEKSDVHGCWCDGNPHPQDQFCSAAYVLYGRVISETFIPGPPDDFANNDAIWQYTVSILYKMKGITEEIGSDVVIESAGNSALCGTSLPVGKSLILMGGRINNSVKKIGSCDFIRELSDLSPFQTFYLFSGGPYSYNFNCKRRCTVSYD</sequence>
<evidence type="ECO:0000256" key="2">
    <source>
        <dbReference type="ARBA" id="ARBA00022525"/>
    </source>
</evidence>
<dbReference type="GO" id="GO:0002020">
    <property type="term" value="F:protease binding"/>
    <property type="evidence" value="ECO:0007669"/>
    <property type="project" value="TreeGrafter"/>
</dbReference>
<keyword evidence="4" id="KW-1015">Disulfide bond</keyword>
<evidence type="ECO:0000256" key="1">
    <source>
        <dbReference type="ARBA" id="ARBA00004613"/>
    </source>
</evidence>
<dbReference type="Proteomes" id="UP000596742">
    <property type="component" value="Unassembled WGS sequence"/>
</dbReference>
<dbReference type="GO" id="GO:0051045">
    <property type="term" value="P:negative regulation of membrane protein ectodomain proteolysis"/>
    <property type="evidence" value="ECO:0007669"/>
    <property type="project" value="TreeGrafter"/>
</dbReference>
<feature type="disulfide bond" evidence="4">
    <location>
        <begin position="27"/>
        <end position="127"/>
    </location>
</feature>
<feature type="disulfide bond" evidence="4">
    <location>
        <begin position="25"/>
        <end position="100"/>
    </location>
</feature>
<dbReference type="Pfam" id="PF00965">
    <property type="entry name" value="TIMP"/>
    <property type="match status" value="1"/>
</dbReference>
<dbReference type="GO" id="GO:0046872">
    <property type="term" value="F:metal ion binding"/>
    <property type="evidence" value="ECO:0007669"/>
    <property type="project" value="UniProtKB-KW"/>
</dbReference>
<dbReference type="SMART" id="SM00206">
    <property type="entry name" value="NTR"/>
    <property type="match status" value="1"/>
</dbReference>
<feature type="chain" id="PRO_5032291773" evidence="5">
    <location>
        <begin position="25"/>
        <end position="165"/>
    </location>
</feature>
<keyword evidence="3" id="KW-0862">Zinc</keyword>
<dbReference type="GO" id="GO:0031012">
    <property type="term" value="C:extracellular matrix"/>
    <property type="evidence" value="ECO:0007669"/>
    <property type="project" value="TreeGrafter"/>
</dbReference>
<proteinExistence type="predicted"/>
<organism evidence="6 7">
    <name type="scientific">Mytilus galloprovincialis</name>
    <name type="common">Mediterranean mussel</name>
    <dbReference type="NCBI Taxonomy" id="29158"/>
    <lineage>
        <taxon>Eukaryota</taxon>
        <taxon>Metazoa</taxon>
        <taxon>Spiralia</taxon>
        <taxon>Lophotrochozoa</taxon>
        <taxon>Mollusca</taxon>
        <taxon>Bivalvia</taxon>
        <taxon>Autobranchia</taxon>
        <taxon>Pteriomorphia</taxon>
        <taxon>Mytilida</taxon>
        <taxon>Mytiloidea</taxon>
        <taxon>Mytilidae</taxon>
        <taxon>Mytilinae</taxon>
        <taxon>Mytilus</taxon>
    </lineage>
</organism>
<dbReference type="PANTHER" id="PTHR11844:SF33">
    <property type="entry name" value="TISSUE INHIBITOR OF METALLOPROTEINASE"/>
    <property type="match status" value="1"/>
</dbReference>
<dbReference type="InterPro" id="IPR008993">
    <property type="entry name" value="TIMP-like_OB-fold"/>
</dbReference>
<dbReference type="EMBL" id="UYJE01006207">
    <property type="protein sequence ID" value="VDI43994.1"/>
    <property type="molecule type" value="Genomic_DNA"/>
</dbReference>
<keyword evidence="2" id="KW-0964">Secreted</keyword>
<evidence type="ECO:0000256" key="3">
    <source>
        <dbReference type="PIRSR" id="PIRSR601820-1"/>
    </source>
</evidence>
<feature type="signal peptide" evidence="5">
    <location>
        <begin position="1"/>
        <end position="24"/>
    </location>
</feature>
<dbReference type="Gene3D" id="2.40.50.120">
    <property type="match status" value="1"/>
</dbReference>
<dbReference type="InterPro" id="IPR001820">
    <property type="entry name" value="TIMP"/>
</dbReference>
<protein>
    <submittedName>
        <fullName evidence="6">Metalloproteinase inhibitor 3</fullName>
    </submittedName>
</protein>
<evidence type="ECO:0000313" key="6">
    <source>
        <dbReference type="EMBL" id="VDI43994.1"/>
    </source>
</evidence>
<accession>A0A8B6F6R5</accession>
<evidence type="ECO:0000313" key="7">
    <source>
        <dbReference type="Proteomes" id="UP000596742"/>
    </source>
</evidence>
<dbReference type="PANTHER" id="PTHR11844">
    <property type="entry name" value="METALLOPROTEASE INHIBITOR"/>
    <property type="match status" value="1"/>
</dbReference>